<keyword evidence="4" id="KW-1185">Reference proteome</keyword>
<feature type="domain" description="Toxin VasX N-terminal region" evidence="2">
    <location>
        <begin position="20"/>
        <end position="187"/>
    </location>
</feature>
<dbReference type="AlphaFoldDB" id="A0A418SUJ3"/>
<keyword evidence="1" id="KW-0472">Membrane</keyword>
<evidence type="ECO:0000313" key="4">
    <source>
        <dbReference type="Proteomes" id="UP000284202"/>
    </source>
</evidence>
<dbReference type="RefSeq" id="WP_119749563.1">
    <property type="nucleotide sequence ID" value="NZ_QZCG01000008.1"/>
</dbReference>
<dbReference type="Proteomes" id="UP000284202">
    <property type="component" value="Unassembled WGS sequence"/>
</dbReference>
<dbReference type="OrthoDB" id="7877428at2"/>
<keyword evidence="1" id="KW-1133">Transmembrane helix</keyword>
<gene>
    <name evidence="3" type="ORF">D3P04_13050</name>
</gene>
<evidence type="ECO:0000259" key="2">
    <source>
        <dbReference type="Pfam" id="PF20249"/>
    </source>
</evidence>
<proteinExistence type="predicted"/>
<dbReference type="EMBL" id="QZCG01000008">
    <property type="protein sequence ID" value="RJE84569.1"/>
    <property type="molecule type" value="Genomic_DNA"/>
</dbReference>
<reference evidence="4" key="1">
    <citation type="submission" date="2018-09" db="EMBL/GenBank/DDBJ databases">
        <title>Acidovorax cavernicola nov. sp. isolated from Gruta de las Maravillas (Aracena, Spain).</title>
        <authorList>
            <person name="Jurado V."/>
            <person name="Gutierrez-Patricio S."/>
            <person name="Gonzalez-Pimentel J.L."/>
            <person name="Miller A.Z."/>
            <person name="Laiz L."/>
            <person name="Saiz-Jimenez C."/>
        </authorList>
    </citation>
    <scope>NUCLEOTIDE SEQUENCE [LARGE SCALE GENOMIC DNA]</scope>
    <source>
        <strain evidence="4">1011MAR3C25</strain>
    </source>
</reference>
<keyword evidence="1" id="KW-0812">Transmembrane</keyword>
<name>A0A418SUJ3_9RHOB</name>
<dbReference type="CDD" id="cd20706">
    <property type="entry name" value="MIX_II"/>
    <property type="match status" value="1"/>
</dbReference>
<sequence>MSEHGNFSANADAEADAWHCTPGLIPIFPVRFSQQPFDLGNVVPPSSISNPGSSIIRTLRQGYVYIFIESPEDREDATARDGRWYVFRHSTASEDVNSDVAPEGTDTRNAGQFMFSKYEWTDNYGRGDWTYSGERHPYCWVPRWASTIWIAYSEYRWPPAFFEKGHGQAFRSQIMQKIDLRGQNQWAAYIGEAPELVEEFKPESARNMVVKARLNLSQTGFEPRQNFPISQNAQSEQCVAMAALFDPMGDIAELRYRLELLNDHQTRFSSENTYPLTIGAFCEQLETVLPKRDGLLNVFNKFALREGWQASYLGLRSILDALVIQTRDTVRAAQNMIGNEADHQLGKHLALASQEAEAGDLDALEYYSVLLGRAVETLCFTAQGSGAIREGLGGDVGTAGQSLRAWLGKFRSLWNGVSKRPFELYKQKQYSFQIVFEAIGVELAQELSAGTQSIESWEAALDAGYKRNGSEALRFSRRSMNLEDAVKFVTGNLDQTSYRASSVSGALDHGGNVLATRRVIDAGQTADIPFIETNTTASFVGGIDAHRRIAMADMTSAGFGLFLATWALVETTKASAKAQTPELIERGMFTSFAARNDFKLGVAAVGMAEALNSTYTKFRATRHTVSQISSEALSTLYEGVANRNALVDIAKPTQGAIGRAVGYWLPRVSVAVGSVVAVAGITRGYERQDNNEIVGNIAMLIGGLLLFPGLGWVAALVGGVLLFIGFLFTLGTYTPMEDVVRLSFWGWAVPYWEEPQRSDLDVQIMRSRGLPGQIKDYFTEEVARFAEFGWAPEIVNLESGDGSFLVRSEAITEMGADAISIKVEQEMSGPQFSTYWRDLRTAKTAIPGANTIRITLTDQIATAKPIRVTATVTGKRTGMELKTVEMLENP</sequence>
<feature type="transmembrane region" description="Helical" evidence="1">
    <location>
        <begin position="716"/>
        <end position="734"/>
    </location>
</feature>
<evidence type="ECO:0000256" key="1">
    <source>
        <dbReference type="SAM" id="Phobius"/>
    </source>
</evidence>
<protein>
    <recommendedName>
        <fullName evidence="2">Toxin VasX N-terminal region domain-containing protein</fullName>
    </recommendedName>
</protein>
<dbReference type="Pfam" id="PF20249">
    <property type="entry name" value="VasX_N"/>
    <property type="match status" value="1"/>
</dbReference>
<evidence type="ECO:0000313" key="3">
    <source>
        <dbReference type="EMBL" id="RJE84569.1"/>
    </source>
</evidence>
<dbReference type="InterPro" id="IPR046864">
    <property type="entry name" value="VasX_N"/>
</dbReference>
<accession>A0A418SUJ3</accession>
<comment type="caution">
    <text evidence="3">The sequence shown here is derived from an EMBL/GenBank/DDBJ whole genome shotgun (WGS) entry which is preliminary data.</text>
</comment>
<organism evidence="3 4">
    <name type="scientific">Paracoccus onubensis</name>
    <dbReference type="NCBI Taxonomy" id="1675788"/>
    <lineage>
        <taxon>Bacteria</taxon>
        <taxon>Pseudomonadati</taxon>
        <taxon>Pseudomonadota</taxon>
        <taxon>Alphaproteobacteria</taxon>
        <taxon>Rhodobacterales</taxon>
        <taxon>Paracoccaceae</taxon>
        <taxon>Paracoccus</taxon>
    </lineage>
</organism>